<feature type="region of interest" description="Disordered" evidence="6">
    <location>
        <begin position="324"/>
        <end position="344"/>
    </location>
</feature>
<feature type="transmembrane region" description="Helical" evidence="7">
    <location>
        <begin position="187"/>
        <end position="207"/>
    </location>
</feature>
<dbReference type="InterPro" id="IPR052337">
    <property type="entry name" value="SAT4-like"/>
</dbReference>
<evidence type="ECO:0000256" key="4">
    <source>
        <dbReference type="ARBA" id="ARBA00023136"/>
    </source>
</evidence>
<keyword evidence="10" id="KW-1185">Reference proteome</keyword>
<evidence type="ECO:0000256" key="2">
    <source>
        <dbReference type="ARBA" id="ARBA00022692"/>
    </source>
</evidence>
<evidence type="ECO:0000256" key="3">
    <source>
        <dbReference type="ARBA" id="ARBA00022989"/>
    </source>
</evidence>
<evidence type="ECO:0000259" key="8">
    <source>
        <dbReference type="Pfam" id="PF20684"/>
    </source>
</evidence>
<dbReference type="EMBL" id="JAGSXJ010000020">
    <property type="protein sequence ID" value="KAH6679837.1"/>
    <property type="molecule type" value="Genomic_DNA"/>
</dbReference>
<dbReference type="Proteomes" id="UP000770015">
    <property type="component" value="Unassembled WGS sequence"/>
</dbReference>
<comment type="subcellular location">
    <subcellularLocation>
        <location evidence="1">Membrane</location>
        <topology evidence="1">Multi-pass membrane protein</topology>
    </subcellularLocation>
</comment>
<accession>A0A9P8V6F8</accession>
<comment type="caution">
    <text evidence="9">The sequence shown here is derived from an EMBL/GenBank/DDBJ whole genome shotgun (WGS) entry which is preliminary data.</text>
</comment>
<evidence type="ECO:0000256" key="1">
    <source>
        <dbReference type="ARBA" id="ARBA00004141"/>
    </source>
</evidence>
<comment type="similarity">
    <text evidence="5">Belongs to the SAT4 family.</text>
</comment>
<dbReference type="Pfam" id="PF20684">
    <property type="entry name" value="Fung_rhodopsin"/>
    <property type="match status" value="1"/>
</dbReference>
<evidence type="ECO:0000256" key="5">
    <source>
        <dbReference type="ARBA" id="ARBA00038359"/>
    </source>
</evidence>
<keyword evidence="4 7" id="KW-0472">Membrane</keyword>
<keyword evidence="3 7" id="KW-1133">Transmembrane helix</keyword>
<dbReference type="GO" id="GO:0016020">
    <property type="term" value="C:membrane"/>
    <property type="evidence" value="ECO:0007669"/>
    <property type="project" value="UniProtKB-SubCell"/>
</dbReference>
<evidence type="ECO:0000256" key="6">
    <source>
        <dbReference type="SAM" id="MobiDB-lite"/>
    </source>
</evidence>
<feature type="transmembrane region" description="Helical" evidence="7">
    <location>
        <begin position="102"/>
        <end position="124"/>
    </location>
</feature>
<feature type="region of interest" description="Disordered" evidence="6">
    <location>
        <begin position="379"/>
        <end position="414"/>
    </location>
</feature>
<sequence>MADPSLGGPPPLISAPEDNEGSRIIAATIATTVPAFITVVMRLFVRLGMIHNVGWDDATVTFAMMMSLTGQGLVAGSVLYGAGRHVGDIDPDVYSTGMKLNFITQPIYLWVICIVKLSIGFSLLRIASTKFWKATIWSVMGFMAFYTLGCFFTIVFQCKDIRALWDNDVPRQCWGMPVLQGLSYTNIALNITTDLLFALVIPVPMLWKLKVPARTRAALVCVLALGLFACAAALVKVTYIVNYGVVGDFLWDSRNITIWTVTESNVGIIAGSIPPLRPLFKTIFGGVYGYGTGSKKTSGTPGYYAKGSRAGGGLRSNKDWQALSSAQRKGGSGKRDEYDIGDDSGSERAINAAAAGADAFELGGFRRSPSGAVRTIITSQANQSDDSLDRSMVASPGITKMTETTVAVTEQRRD</sequence>
<feature type="transmembrane region" description="Helical" evidence="7">
    <location>
        <begin position="24"/>
        <end position="45"/>
    </location>
</feature>
<dbReference type="PANTHER" id="PTHR33048">
    <property type="entry name" value="PTH11-LIKE INTEGRAL MEMBRANE PROTEIN (AFU_ORTHOLOGUE AFUA_5G11245)"/>
    <property type="match status" value="1"/>
</dbReference>
<proteinExistence type="inferred from homology"/>
<feature type="transmembrane region" description="Helical" evidence="7">
    <location>
        <begin position="219"/>
        <end position="241"/>
    </location>
</feature>
<feature type="transmembrane region" description="Helical" evidence="7">
    <location>
        <begin position="136"/>
        <end position="156"/>
    </location>
</feature>
<evidence type="ECO:0000313" key="10">
    <source>
        <dbReference type="Proteomes" id="UP000770015"/>
    </source>
</evidence>
<evidence type="ECO:0000256" key="7">
    <source>
        <dbReference type="SAM" id="Phobius"/>
    </source>
</evidence>
<name>A0A9P8V6F8_9PEZI</name>
<evidence type="ECO:0000313" key="9">
    <source>
        <dbReference type="EMBL" id="KAH6679837.1"/>
    </source>
</evidence>
<organism evidence="9 10">
    <name type="scientific">Plectosphaerella plurivora</name>
    <dbReference type="NCBI Taxonomy" id="936078"/>
    <lineage>
        <taxon>Eukaryota</taxon>
        <taxon>Fungi</taxon>
        <taxon>Dikarya</taxon>
        <taxon>Ascomycota</taxon>
        <taxon>Pezizomycotina</taxon>
        <taxon>Sordariomycetes</taxon>
        <taxon>Hypocreomycetidae</taxon>
        <taxon>Glomerellales</taxon>
        <taxon>Plectosphaerellaceae</taxon>
        <taxon>Plectosphaerella</taxon>
    </lineage>
</organism>
<dbReference type="OrthoDB" id="5022096at2759"/>
<gene>
    <name evidence="9" type="ORF">F5X68DRAFT_263582</name>
</gene>
<dbReference type="InterPro" id="IPR049326">
    <property type="entry name" value="Rhodopsin_dom_fungi"/>
</dbReference>
<reference evidence="9" key="1">
    <citation type="journal article" date="2021" name="Nat. Commun.">
        <title>Genetic determinants of endophytism in the Arabidopsis root mycobiome.</title>
        <authorList>
            <person name="Mesny F."/>
            <person name="Miyauchi S."/>
            <person name="Thiergart T."/>
            <person name="Pickel B."/>
            <person name="Atanasova L."/>
            <person name="Karlsson M."/>
            <person name="Huettel B."/>
            <person name="Barry K.W."/>
            <person name="Haridas S."/>
            <person name="Chen C."/>
            <person name="Bauer D."/>
            <person name="Andreopoulos W."/>
            <person name="Pangilinan J."/>
            <person name="LaButti K."/>
            <person name="Riley R."/>
            <person name="Lipzen A."/>
            <person name="Clum A."/>
            <person name="Drula E."/>
            <person name="Henrissat B."/>
            <person name="Kohler A."/>
            <person name="Grigoriev I.V."/>
            <person name="Martin F.M."/>
            <person name="Hacquard S."/>
        </authorList>
    </citation>
    <scope>NUCLEOTIDE SEQUENCE</scope>
    <source>
        <strain evidence="9">MPI-SDFR-AT-0117</strain>
    </source>
</reference>
<dbReference type="PANTHER" id="PTHR33048:SF167">
    <property type="entry name" value="INTEGRAL MEMBRANE PROTEIN"/>
    <property type="match status" value="1"/>
</dbReference>
<feature type="transmembrane region" description="Helical" evidence="7">
    <location>
        <begin position="57"/>
        <end position="82"/>
    </location>
</feature>
<keyword evidence="2 7" id="KW-0812">Transmembrane</keyword>
<dbReference type="AlphaFoldDB" id="A0A9P8V6F8"/>
<feature type="domain" description="Rhodopsin" evidence="8">
    <location>
        <begin position="41"/>
        <end position="281"/>
    </location>
</feature>
<protein>
    <recommendedName>
        <fullName evidence="8">Rhodopsin domain-containing protein</fullName>
    </recommendedName>
</protein>